<reference evidence="3" key="1">
    <citation type="submission" date="2019-09" db="EMBL/GenBank/DDBJ databases">
        <title>Mumia zhuanghuii sp. nov. isolated from the intestinal contents of plateau pika (Ochotona curzoniae) in the Qinghai-Tibet plateau of China.</title>
        <authorList>
            <person name="Tian Z."/>
        </authorList>
    </citation>
    <scope>NUCLEOTIDE SEQUENCE [LARGE SCALE GENOMIC DNA]</scope>
    <source>
        <strain evidence="3">DSM 25564</strain>
    </source>
</reference>
<name>A0A5J5IUW1_9MICO</name>
<dbReference type="InterPro" id="IPR036291">
    <property type="entry name" value="NAD(P)-bd_dom_sf"/>
</dbReference>
<dbReference type="OrthoDB" id="9808276at2"/>
<dbReference type="AlphaFoldDB" id="A0A5J5IUW1"/>
<dbReference type="GO" id="GO:0004029">
    <property type="term" value="F:aldehyde dehydrogenase (NAD+) activity"/>
    <property type="evidence" value="ECO:0007669"/>
    <property type="project" value="TreeGrafter"/>
</dbReference>
<evidence type="ECO:0000256" key="1">
    <source>
        <dbReference type="SAM" id="MobiDB-lite"/>
    </source>
</evidence>
<evidence type="ECO:0000313" key="3">
    <source>
        <dbReference type="Proteomes" id="UP000327039"/>
    </source>
</evidence>
<sequence length="268" mass="28859">MAAQRILLIGSGKVGSRLGERLVAGGHEVTAVRRTAAGIRGSFVPLVADVSRPLDTVLPAADALVVTLPPGDDRGFYRSALERVAAALPAPPSRTVFVSSTRVFEGWGDERPLDESDEPRVTSGRGQELIDGEEAAREIFDAVVVRPAGIYGPGRERLIRQVLAGEPVDHDRRTNRIHEHDLVRALEAVLAAAEPPRTLHAVDRRPATLGEVVSFIAERLGVDIPPRAEVDPRARRGTVLDGSRLLEIVGELEFPTFVEGYGAMIAGR</sequence>
<accession>A0A5J5IUW1</accession>
<dbReference type="RefSeq" id="WP_150418329.1">
    <property type="nucleotide sequence ID" value="NZ_VYRZ01000001.1"/>
</dbReference>
<dbReference type="SUPFAM" id="SSF51735">
    <property type="entry name" value="NAD(P)-binding Rossmann-fold domains"/>
    <property type="match status" value="1"/>
</dbReference>
<gene>
    <name evidence="2" type="ORF">F6B42_04325</name>
</gene>
<organism evidence="2 3">
    <name type="scientific">Microbacterium radiodurans</name>
    <dbReference type="NCBI Taxonomy" id="661398"/>
    <lineage>
        <taxon>Bacteria</taxon>
        <taxon>Bacillati</taxon>
        <taxon>Actinomycetota</taxon>
        <taxon>Actinomycetes</taxon>
        <taxon>Micrococcales</taxon>
        <taxon>Microbacteriaceae</taxon>
        <taxon>Microbacterium</taxon>
    </lineage>
</organism>
<keyword evidence="3" id="KW-1185">Reference proteome</keyword>
<dbReference type="PANTHER" id="PTHR48079">
    <property type="entry name" value="PROTEIN YEEZ"/>
    <property type="match status" value="1"/>
</dbReference>
<dbReference type="Proteomes" id="UP000327039">
    <property type="component" value="Unassembled WGS sequence"/>
</dbReference>
<feature type="compositionally biased region" description="Basic and acidic residues" evidence="1">
    <location>
        <begin position="108"/>
        <end position="120"/>
    </location>
</feature>
<dbReference type="EMBL" id="VYRZ01000001">
    <property type="protein sequence ID" value="KAA9089698.1"/>
    <property type="molecule type" value="Genomic_DNA"/>
</dbReference>
<dbReference type="GO" id="GO:0005737">
    <property type="term" value="C:cytoplasm"/>
    <property type="evidence" value="ECO:0007669"/>
    <property type="project" value="TreeGrafter"/>
</dbReference>
<dbReference type="InterPro" id="IPR051783">
    <property type="entry name" value="NAD(P)-dependent_oxidoreduct"/>
</dbReference>
<dbReference type="PANTHER" id="PTHR48079:SF6">
    <property type="entry name" value="NAD(P)-BINDING DOMAIN-CONTAINING PROTEIN-RELATED"/>
    <property type="match status" value="1"/>
</dbReference>
<feature type="region of interest" description="Disordered" evidence="1">
    <location>
        <begin position="108"/>
        <end position="127"/>
    </location>
</feature>
<proteinExistence type="predicted"/>
<comment type="caution">
    <text evidence="2">The sequence shown here is derived from an EMBL/GenBank/DDBJ whole genome shotgun (WGS) entry which is preliminary data.</text>
</comment>
<dbReference type="Gene3D" id="3.40.50.720">
    <property type="entry name" value="NAD(P)-binding Rossmann-like Domain"/>
    <property type="match status" value="1"/>
</dbReference>
<evidence type="ECO:0000313" key="2">
    <source>
        <dbReference type="EMBL" id="KAA9089698.1"/>
    </source>
</evidence>
<protein>
    <submittedName>
        <fullName evidence="2">Sugar nucleotide-binding protein</fullName>
    </submittedName>
</protein>